<keyword evidence="2" id="KW-1185">Reference proteome</keyword>
<protein>
    <submittedName>
        <fullName evidence="1">Uncharacterized protein</fullName>
    </submittedName>
</protein>
<evidence type="ECO:0000313" key="1">
    <source>
        <dbReference type="EMBL" id="KAK2186431.1"/>
    </source>
</evidence>
<dbReference type="AlphaFoldDB" id="A0AAD9P1S7"/>
<evidence type="ECO:0000313" key="2">
    <source>
        <dbReference type="Proteomes" id="UP001209878"/>
    </source>
</evidence>
<organism evidence="1 2">
    <name type="scientific">Ridgeia piscesae</name>
    <name type="common">Tubeworm</name>
    <dbReference type="NCBI Taxonomy" id="27915"/>
    <lineage>
        <taxon>Eukaryota</taxon>
        <taxon>Metazoa</taxon>
        <taxon>Spiralia</taxon>
        <taxon>Lophotrochozoa</taxon>
        <taxon>Annelida</taxon>
        <taxon>Polychaeta</taxon>
        <taxon>Sedentaria</taxon>
        <taxon>Canalipalpata</taxon>
        <taxon>Sabellida</taxon>
        <taxon>Siboglinidae</taxon>
        <taxon>Ridgeia</taxon>
    </lineage>
</organism>
<dbReference type="EMBL" id="JAODUO010000200">
    <property type="protein sequence ID" value="KAK2186431.1"/>
    <property type="molecule type" value="Genomic_DNA"/>
</dbReference>
<comment type="caution">
    <text evidence="1">The sequence shown here is derived from an EMBL/GenBank/DDBJ whole genome shotgun (WGS) entry which is preliminary data.</text>
</comment>
<proteinExistence type="predicted"/>
<reference evidence="1" key="1">
    <citation type="journal article" date="2023" name="Mol. Biol. Evol.">
        <title>Third-Generation Sequencing Reveals the Adaptive Role of the Epigenome in Three Deep-Sea Polychaetes.</title>
        <authorList>
            <person name="Perez M."/>
            <person name="Aroh O."/>
            <person name="Sun Y."/>
            <person name="Lan Y."/>
            <person name="Juniper S.K."/>
            <person name="Young C.R."/>
            <person name="Angers B."/>
            <person name="Qian P.Y."/>
        </authorList>
    </citation>
    <scope>NUCLEOTIDE SEQUENCE</scope>
    <source>
        <strain evidence="1">R07B-5</strain>
    </source>
</reference>
<dbReference type="Proteomes" id="UP001209878">
    <property type="component" value="Unassembled WGS sequence"/>
</dbReference>
<accession>A0AAD9P1S7</accession>
<sequence>MRSPLSTGVQRSRSDWAVGCTRCGTARPETVSSTPCSRHHGASLTATTRSDAHSPTACVRAPLRFILVGKRQKRYRLSHFTSLSTRTSGHVTGPFCLVSPVNQEPRWSRFTSLPWPTFCVDQSLCTASSL</sequence>
<name>A0AAD9P1S7_RIDPI</name>
<gene>
    <name evidence="1" type="ORF">NP493_200g02014</name>
</gene>